<name>A0A6J1CPI9_MOMCH</name>
<evidence type="ECO:0000256" key="4">
    <source>
        <dbReference type="ARBA" id="ARBA00023008"/>
    </source>
</evidence>
<sequence>MAARSKLAAVFVVLTVAGLLRCSAAATHSVGDSLGWTIPPNPSVYSDWASSKTFLVGDILVFNFTAGGHDVTEVRKAGFDSCSSSNSISVVRTSPARVTLAAAGDHHFICSFPGHCDAGQKLSVTVRAQSSQPPAGAPAPSPKPSTPVSPSPSPKSARPPKASSPTATPPPENAAAPPPETAPSTPTTAPPPPNSAHSLGGSGIFFSAVLAIFIALI</sequence>
<dbReference type="GeneID" id="111012995"/>
<keyword evidence="2" id="KW-0479">Metal-binding</keyword>
<feature type="domain" description="Phytocyanin" evidence="8">
    <location>
        <begin position="26"/>
        <end position="128"/>
    </location>
</feature>
<evidence type="ECO:0000313" key="9">
    <source>
        <dbReference type="Proteomes" id="UP000504603"/>
    </source>
</evidence>
<dbReference type="Proteomes" id="UP000504603">
    <property type="component" value="Unplaced"/>
</dbReference>
<dbReference type="Gene3D" id="2.60.40.420">
    <property type="entry name" value="Cupredoxins - blue copper proteins"/>
    <property type="match status" value="1"/>
</dbReference>
<accession>A0A6J1CPI9</accession>
<keyword evidence="7" id="KW-0732">Signal</keyword>
<feature type="chain" id="PRO_5027069555" evidence="7">
    <location>
        <begin position="26"/>
        <end position="217"/>
    </location>
</feature>
<evidence type="ECO:0000256" key="7">
    <source>
        <dbReference type="SAM" id="SignalP"/>
    </source>
</evidence>
<protein>
    <submittedName>
        <fullName evidence="10">Cucumber peeling cupredoxin-like</fullName>
    </submittedName>
</protein>
<feature type="compositionally biased region" description="Pro residues" evidence="6">
    <location>
        <begin position="135"/>
        <end position="153"/>
    </location>
</feature>
<gene>
    <name evidence="10" type="primary">LOC111012995</name>
</gene>
<dbReference type="GO" id="GO:0005886">
    <property type="term" value="C:plasma membrane"/>
    <property type="evidence" value="ECO:0007669"/>
    <property type="project" value="TreeGrafter"/>
</dbReference>
<dbReference type="RefSeq" id="XP_022143007.1">
    <property type="nucleotide sequence ID" value="XM_022287315.1"/>
</dbReference>
<dbReference type="AlphaFoldDB" id="A0A6J1CPI9"/>
<keyword evidence="5" id="KW-0325">Glycoprotein</keyword>
<dbReference type="SUPFAM" id="SSF49503">
    <property type="entry name" value="Cupredoxins"/>
    <property type="match status" value="1"/>
</dbReference>
<dbReference type="GO" id="GO:0046872">
    <property type="term" value="F:metal ion binding"/>
    <property type="evidence" value="ECO:0007669"/>
    <property type="project" value="UniProtKB-KW"/>
</dbReference>
<proteinExistence type="predicted"/>
<feature type="compositionally biased region" description="Low complexity" evidence="6">
    <location>
        <begin position="154"/>
        <end position="166"/>
    </location>
</feature>
<keyword evidence="1" id="KW-0813">Transport</keyword>
<keyword evidence="9" id="KW-1185">Reference proteome</keyword>
<evidence type="ECO:0000256" key="2">
    <source>
        <dbReference type="ARBA" id="ARBA00022723"/>
    </source>
</evidence>
<evidence type="ECO:0000256" key="1">
    <source>
        <dbReference type="ARBA" id="ARBA00022448"/>
    </source>
</evidence>
<evidence type="ECO:0000259" key="8">
    <source>
        <dbReference type="PROSITE" id="PS51485"/>
    </source>
</evidence>
<evidence type="ECO:0000256" key="6">
    <source>
        <dbReference type="SAM" id="MobiDB-lite"/>
    </source>
</evidence>
<feature type="signal peptide" evidence="7">
    <location>
        <begin position="1"/>
        <end position="25"/>
    </location>
</feature>
<dbReference type="PROSITE" id="PS51485">
    <property type="entry name" value="PHYTOCYANIN"/>
    <property type="match status" value="1"/>
</dbReference>
<dbReference type="FunFam" id="2.60.40.420:FF:000003">
    <property type="entry name" value="Blue copper"/>
    <property type="match status" value="1"/>
</dbReference>
<evidence type="ECO:0000256" key="3">
    <source>
        <dbReference type="ARBA" id="ARBA00022982"/>
    </source>
</evidence>
<dbReference type="PANTHER" id="PTHR33021:SF488">
    <property type="entry name" value="PHYTOCYANIN DOMAIN-CONTAINING PROTEIN"/>
    <property type="match status" value="1"/>
</dbReference>
<dbReference type="GO" id="GO:0009055">
    <property type="term" value="F:electron transfer activity"/>
    <property type="evidence" value="ECO:0007669"/>
    <property type="project" value="InterPro"/>
</dbReference>
<evidence type="ECO:0000313" key="10">
    <source>
        <dbReference type="RefSeq" id="XP_022143007.1"/>
    </source>
</evidence>
<feature type="region of interest" description="Disordered" evidence="6">
    <location>
        <begin position="125"/>
        <end position="197"/>
    </location>
</feature>
<dbReference type="OrthoDB" id="2015260at2759"/>
<dbReference type="Pfam" id="PF02298">
    <property type="entry name" value="Cu_bind_like"/>
    <property type="match status" value="1"/>
</dbReference>
<dbReference type="PANTHER" id="PTHR33021">
    <property type="entry name" value="BLUE COPPER PROTEIN"/>
    <property type="match status" value="1"/>
</dbReference>
<keyword evidence="3" id="KW-0249">Electron transport</keyword>
<feature type="compositionally biased region" description="Pro residues" evidence="6">
    <location>
        <begin position="167"/>
        <end position="181"/>
    </location>
</feature>
<dbReference type="InterPro" id="IPR008972">
    <property type="entry name" value="Cupredoxin"/>
</dbReference>
<dbReference type="InterPro" id="IPR039391">
    <property type="entry name" value="Phytocyanin-like"/>
</dbReference>
<dbReference type="KEGG" id="mcha:111012995"/>
<keyword evidence="4" id="KW-0186">Copper</keyword>
<dbReference type="InterPro" id="IPR003245">
    <property type="entry name" value="Phytocyanin_dom"/>
</dbReference>
<organism evidence="9 10">
    <name type="scientific">Momordica charantia</name>
    <name type="common">Bitter gourd</name>
    <name type="synonym">Balsam pear</name>
    <dbReference type="NCBI Taxonomy" id="3673"/>
    <lineage>
        <taxon>Eukaryota</taxon>
        <taxon>Viridiplantae</taxon>
        <taxon>Streptophyta</taxon>
        <taxon>Embryophyta</taxon>
        <taxon>Tracheophyta</taxon>
        <taxon>Spermatophyta</taxon>
        <taxon>Magnoliopsida</taxon>
        <taxon>eudicotyledons</taxon>
        <taxon>Gunneridae</taxon>
        <taxon>Pentapetalae</taxon>
        <taxon>rosids</taxon>
        <taxon>fabids</taxon>
        <taxon>Cucurbitales</taxon>
        <taxon>Cucurbitaceae</taxon>
        <taxon>Momordiceae</taxon>
        <taxon>Momordica</taxon>
    </lineage>
</organism>
<evidence type="ECO:0000256" key="5">
    <source>
        <dbReference type="ARBA" id="ARBA00023180"/>
    </source>
</evidence>
<reference evidence="10" key="1">
    <citation type="submission" date="2025-08" db="UniProtKB">
        <authorList>
            <consortium name="RefSeq"/>
        </authorList>
    </citation>
    <scope>IDENTIFICATION</scope>
    <source>
        <strain evidence="10">OHB3-1</strain>
    </source>
</reference>